<feature type="compositionally biased region" description="Polar residues" evidence="1">
    <location>
        <begin position="50"/>
        <end position="59"/>
    </location>
</feature>
<evidence type="ECO:0000256" key="1">
    <source>
        <dbReference type="SAM" id="MobiDB-lite"/>
    </source>
</evidence>
<comment type="caution">
    <text evidence="2">The sequence shown here is derived from an EMBL/GenBank/DDBJ whole genome shotgun (WGS) entry which is preliminary data.</text>
</comment>
<protein>
    <recommendedName>
        <fullName evidence="4">DET1- and DDB1-associated protein 1</fullName>
    </recommendedName>
</protein>
<evidence type="ECO:0008006" key="4">
    <source>
        <dbReference type="Google" id="ProtNLM"/>
    </source>
</evidence>
<feature type="region of interest" description="Disordered" evidence="1">
    <location>
        <begin position="1"/>
        <end position="116"/>
    </location>
</feature>
<name>A0AAW1TF51_9CHLO</name>
<evidence type="ECO:0000313" key="2">
    <source>
        <dbReference type="EMBL" id="KAK9867696.1"/>
    </source>
</evidence>
<accession>A0AAW1TF51</accession>
<reference evidence="2 3" key="1">
    <citation type="journal article" date="2024" name="Nat. Commun.">
        <title>Phylogenomics reveals the evolutionary origins of lichenization in chlorophyte algae.</title>
        <authorList>
            <person name="Puginier C."/>
            <person name="Libourel C."/>
            <person name="Otte J."/>
            <person name="Skaloud P."/>
            <person name="Haon M."/>
            <person name="Grisel S."/>
            <person name="Petersen M."/>
            <person name="Berrin J.G."/>
            <person name="Delaux P.M."/>
            <person name="Dal Grande F."/>
            <person name="Keller J."/>
        </authorList>
    </citation>
    <scope>NUCLEOTIDE SEQUENCE [LARGE SCALE GENOMIC DNA]</scope>
    <source>
        <strain evidence="2 3">SAG 2523</strain>
    </source>
</reference>
<proteinExistence type="predicted"/>
<feature type="compositionally biased region" description="Basic and acidic residues" evidence="1">
    <location>
        <begin position="61"/>
        <end position="74"/>
    </location>
</feature>
<keyword evidence="3" id="KW-1185">Reference proteome</keyword>
<dbReference type="Proteomes" id="UP001485043">
    <property type="component" value="Unassembled WGS sequence"/>
</dbReference>
<organism evidence="2 3">
    <name type="scientific">Apatococcus fuscideae</name>
    <dbReference type="NCBI Taxonomy" id="2026836"/>
    <lineage>
        <taxon>Eukaryota</taxon>
        <taxon>Viridiplantae</taxon>
        <taxon>Chlorophyta</taxon>
        <taxon>core chlorophytes</taxon>
        <taxon>Trebouxiophyceae</taxon>
        <taxon>Chlorellales</taxon>
        <taxon>Chlorellaceae</taxon>
        <taxon>Apatococcus</taxon>
    </lineage>
</organism>
<dbReference type="AlphaFoldDB" id="A0AAW1TF51"/>
<dbReference type="EMBL" id="JALJOV010000070">
    <property type="protein sequence ID" value="KAK9867696.1"/>
    <property type="molecule type" value="Genomic_DNA"/>
</dbReference>
<feature type="compositionally biased region" description="Polar residues" evidence="1">
    <location>
        <begin position="87"/>
        <end position="102"/>
    </location>
</feature>
<evidence type="ECO:0000313" key="3">
    <source>
        <dbReference type="Proteomes" id="UP001485043"/>
    </source>
</evidence>
<gene>
    <name evidence="2" type="ORF">WJX84_008347</name>
</gene>
<sequence length="158" mass="17077">MLESLQGLPSRGLLQQEPGAGIVRHSAPRKYLADHHTAPPDSQKLESKTTTELLVSLQQNKKREAAKQKQETAKRPASANAGPGPSSKRQQTARGTAASSPAEQPADHKANQYTVQQLQTKSLKELTEIVKVKGGTTKGRKDQLITRIVGLQKGTKKA</sequence>
<feature type="compositionally biased region" description="Basic and acidic residues" evidence="1">
    <location>
        <begin position="31"/>
        <end position="49"/>
    </location>
</feature>